<dbReference type="Proteomes" id="UP000265520">
    <property type="component" value="Unassembled WGS sequence"/>
</dbReference>
<accession>A0A392VN01</accession>
<comment type="caution">
    <text evidence="1">The sequence shown here is derived from an EMBL/GenBank/DDBJ whole genome shotgun (WGS) entry which is preliminary data.</text>
</comment>
<feature type="non-terminal residue" evidence="1">
    <location>
        <position position="1"/>
    </location>
</feature>
<organism evidence="1 2">
    <name type="scientific">Trifolium medium</name>
    <dbReference type="NCBI Taxonomy" id="97028"/>
    <lineage>
        <taxon>Eukaryota</taxon>
        <taxon>Viridiplantae</taxon>
        <taxon>Streptophyta</taxon>
        <taxon>Embryophyta</taxon>
        <taxon>Tracheophyta</taxon>
        <taxon>Spermatophyta</taxon>
        <taxon>Magnoliopsida</taxon>
        <taxon>eudicotyledons</taxon>
        <taxon>Gunneridae</taxon>
        <taxon>Pentapetalae</taxon>
        <taxon>rosids</taxon>
        <taxon>fabids</taxon>
        <taxon>Fabales</taxon>
        <taxon>Fabaceae</taxon>
        <taxon>Papilionoideae</taxon>
        <taxon>50 kb inversion clade</taxon>
        <taxon>NPAAA clade</taxon>
        <taxon>Hologalegina</taxon>
        <taxon>IRL clade</taxon>
        <taxon>Trifolieae</taxon>
        <taxon>Trifolium</taxon>
    </lineage>
</organism>
<evidence type="ECO:0000313" key="1">
    <source>
        <dbReference type="EMBL" id="MCI89778.1"/>
    </source>
</evidence>
<keyword evidence="2" id="KW-1185">Reference proteome</keyword>
<proteinExistence type="predicted"/>
<reference evidence="1 2" key="1">
    <citation type="journal article" date="2018" name="Front. Plant Sci.">
        <title>Red Clover (Trifolium pratense) and Zigzag Clover (T. medium) - A Picture of Genomic Similarities and Differences.</title>
        <authorList>
            <person name="Dluhosova J."/>
            <person name="Istvanek J."/>
            <person name="Nedelnik J."/>
            <person name="Repkova J."/>
        </authorList>
    </citation>
    <scope>NUCLEOTIDE SEQUENCE [LARGE SCALE GENOMIC DNA]</scope>
    <source>
        <strain evidence="2">cv. 10/8</strain>
        <tissue evidence="1">Leaf</tissue>
    </source>
</reference>
<protein>
    <submittedName>
        <fullName evidence="1">Uncharacterized protein</fullName>
    </submittedName>
</protein>
<dbReference type="EMBL" id="LXQA011227695">
    <property type="protein sequence ID" value="MCI89778.1"/>
    <property type="molecule type" value="Genomic_DNA"/>
</dbReference>
<name>A0A392VN01_9FABA</name>
<evidence type="ECO:0000313" key="2">
    <source>
        <dbReference type="Proteomes" id="UP000265520"/>
    </source>
</evidence>
<dbReference type="AlphaFoldDB" id="A0A392VN01"/>
<sequence>IACSIAGVCRCRSGGAFTAVGVVWNHPICWGLLCCFESDGEGLVSFQTAVVVFGGCSRSLIL</sequence>